<dbReference type="AlphaFoldDB" id="A0A1H9RLA5"/>
<organism evidence="2 3">
    <name type="scientific">Salisediminibacterium halotolerans</name>
    <dbReference type="NCBI Taxonomy" id="517425"/>
    <lineage>
        <taxon>Bacteria</taxon>
        <taxon>Bacillati</taxon>
        <taxon>Bacillota</taxon>
        <taxon>Bacilli</taxon>
        <taxon>Bacillales</taxon>
        <taxon>Bacillaceae</taxon>
        <taxon>Salisediminibacterium</taxon>
    </lineage>
</organism>
<keyword evidence="3" id="KW-1185">Reference proteome</keyword>
<name>A0A1H9RLA5_9BACI</name>
<dbReference type="InterPro" id="IPR001763">
    <property type="entry name" value="Rhodanese-like_dom"/>
</dbReference>
<proteinExistence type="predicted"/>
<dbReference type="RefSeq" id="WP_093072175.1">
    <property type="nucleotide sequence ID" value="NZ_FOGV01000005.1"/>
</dbReference>
<dbReference type="CDD" id="cd00158">
    <property type="entry name" value="RHOD"/>
    <property type="match status" value="1"/>
</dbReference>
<dbReference type="InterPro" id="IPR036873">
    <property type="entry name" value="Rhodanese-like_dom_sf"/>
</dbReference>
<dbReference type="Proteomes" id="UP000199318">
    <property type="component" value="Unassembled WGS sequence"/>
</dbReference>
<dbReference type="OrthoDB" id="2967651at2"/>
<dbReference type="PROSITE" id="PS50206">
    <property type="entry name" value="RHODANESE_3"/>
    <property type="match status" value="1"/>
</dbReference>
<feature type="domain" description="Rhodanese" evidence="1">
    <location>
        <begin position="47"/>
        <end position="112"/>
    </location>
</feature>
<accession>A0A1H9RLA5</accession>
<evidence type="ECO:0000259" key="1">
    <source>
        <dbReference type="PROSITE" id="PS50206"/>
    </source>
</evidence>
<evidence type="ECO:0000313" key="3">
    <source>
        <dbReference type="Proteomes" id="UP000199318"/>
    </source>
</evidence>
<dbReference type="EMBL" id="FOGV01000005">
    <property type="protein sequence ID" value="SER73556.1"/>
    <property type="molecule type" value="Genomic_DNA"/>
</dbReference>
<reference evidence="3" key="1">
    <citation type="submission" date="2016-10" db="EMBL/GenBank/DDBJ databases">
        <authorList>
            <person name="de Groot N.N."/>
        </authorList>
    </citation>
    <scope>NUCLEOTIDE SEQUENCE [LARGE SCALE GENOMIC DNA]</scope>
    <source>
        <strain evidence="3">10nlg</strain>
    </source>
</reference>
<sequence>MFWQVLILILLFSVIYYSMRYIPLKGVNQISASSLTELTEFTTGTDVKNKPLVIDVREFHEAKRGPVRNSTNIPLPYLKRHYPRENKSPVLIVGKDSVEINLAARFLKKKGFCIAGCTQLTAGRSADCRTESKQQPVCNDAP</sequence>
<protein>
    <recommendedName>
        <fullName evidence="1">Rhodanese domain-containing protein</fullName>
    </recommendedName>
</protein>
<evidence type="ECO:0000313" key="2">
    <source>
        <dbReference type="EMBL" id="SER73556.1"/>
    </source>
</evidence>
<comment type="caution">
    <text evidence="2">The sequence shown here is derived from an EMBL/GenBank/DDBJ whole genome shotgun (WGS) entry which is preliminary data.</text>
</comment>
<dbReference type="SUPFAM" id="SSF52821">
    <property type="entry name" value="Rhodanese/Cell cycle control phosphatase"/>
    <property type="match status" value="1"/>
</dbReference>
<gene>
    <name evidence="2" type="ORF">SAMN05444126_1057</name>
</gene>
<dbReference type="Gene3D" id="3.40.250.10">
    <property type="entry name" value="Rhodanese-like domain"/>
    <property type="match status" value="1"/>
</dbReference>